<gene>
    <name evidence="9" type="ORF">SAMN05660923_01227</name>
</gene>
<sequence length="959" mass="109663">MGNIVKLKILFFIAIINIKTFYSLERVRKIKRIDKIYNFCVETLKNYTLEDLKEKYGITALEVSKELGILRNNVSFELNNLFKEGKMIKVTGRPVHYIPREVLERILKKDLKEGPIEVNDINQLIDKKTVDPFKKIIGHDGSLKAQIEKAKAAILYPPNGLYSLIIGETGVGKSMFANTMCEYARYTKRISADAPFIIFNCADYYNNPQLLMSHLFGYIKGAFTGADKEKPGLIEKANGGILFLDEIHRLPPEGQEMLFYFMDTGRYSKLGETERNRRAQVLIIGATTAEPSSALLSTFIRRIPIIINLPPFSERTTKEKIELLKTLIATEAHRINKPIKIDRESAKALIGSTSYGNIGQLKSNIQLVCAKAFLNSIDTIEPLTIQFKDLPTDIKNGFYSMRRNKSDEMKIDDAINYQMTIMPEDYNVIKVEEDNYELDFDLYETIEYKVNMLKREGENEEFIQEYIMKDIECHLKTLSKKVAANDLARDRVKKIVGKDVLEFAEELSVTVMQGLELDCYERFIYAFSLHLSTLLKKVHNDELVDHPDIRNIIKNHDKEYKMATKIKNKIEERYNIKVPDMEISYLTLLLMSIQEKSSKKIGILVVCHGDGIASGMVNVSKKLLGGGLIDSVDMPLEAKVSDTLNMVLEKVQNLDDGKGVLLLVDMGSLLEFENIIQERTGIKVRTIDMVSTPMVLEAIRKSESPNIELEDAYQILSRFRGYKHSGLDDTTYMNDKPKAIITLCTSGKGAAYKLKQLVENTISNITHTKIEVIPVGLMDMYDEINHIKENFHIISVIGIKNPNIGVPFIALHEFIAGEGEQELIKHIDANNLEIFKTNTYSVAMQISQETLEEFLTYLNPRKIIGSLNEFVNILEKKLDFKFSNINRTQLMVHTGCVLERMVLGKGLEYKKQKKFDNDLIDKLKSATKIFEESINIEFTDDEIYYIYESLEEMFNTQKK</sequence>
<evidence type="ECO:0000259" key="7">
    <source>
        <dbReference type="PROSITE" id="PS51096"/>
    </source>
</evidence>
<dbReference type="SUPFAM" id="SSF53062">
    <property type="entry name" value="PTS system fructose IIA component-like"/>
    <property type="match status" value="1"/>
</dbReference>
<feature type="domain" description="Sigma-54 factor interaction" evidence="6">
    <location>
        <begin position="136"/>
        <end position="370"/>
    </location>
</feature>
<dbReference type="PROSITE" id="PS00676">
    <property type="entry name" value="SIGMA54_INTERACT_2"/>
    <property type="match status" value="1"/>
</dbReference>
<dbReference type="InterPro" id="IPR002078">
    <property type="entry name" value="Sigma_54_int"/>
</dbReference>
<dbReference type="InterPro" id="IPR036390">
    <property type="entry name" value="WH_DNA-bd_sf"/>
</dbReference>
<dbReference type="Pfam" id="PF00158">
    <property type="entry name" value="Sigma54_activat"/>
    <property type="match status" value="1"/>
</dbReference>
<dbReference type="GO" id="GO:0005524">
    <property type="term" value="F:ATP binding"/>
    <property type="evidence" value="ECO:0007669"/>
    <property type="project" value="UniProtKB-KW"/>
</dbReference>
<dbReference type="SUPFAM" id="SSF63520">
    <property type="entry name" value="PTS-regulatory domain, PRD"/>
    <property type="match status" value="2"/>
</dbReference>
<evidence type="ECO:0000259" key="8">
    <source>
        <dbReference type="PROSITE" id="PS51372"/>
    </source>
</evidence>
<dbReference type="PANTHER" id="PTHR32071:SF90">
    <property type="entry name" value="TRANSCRIPTIONAL REGULATORY PROTEIN LEVR"/>
    <property type="match status" value="1"/>
</dbReference>
<dbReference type="Gene3D" id="3.40.50.300">
    <property type="entry name" value="P-loop containing nucleotide triphosphate hydrolases"/>
    <property type="match status" value="1"/>
</dbReference>
<evidence type="ECO:0000259" key="6">
    <source>
        <dbReference type="PROSITE" id="PS50045"/>
    </source>
</evidence>
<dbReference type="InterPro" id="IPR004701">
    <property type="entry name" value="PTS_EIIA_man-typ"/>
</dbReference>
<evidence type="ECO:0000313" key="9">
    <source>
        <dbReference type="EMBL" id="SDW78699.1"/>
    </source>
</evidence>
<dbReference type="InterPro" id="IPR027417">
    <property type="entry name" value="P-loop_NTPase"/>
</dbReference>
<evidence type="ECO:0000256" key="1">
    <source>
        <dbReference type="ARBA" id="ARBA00022679"/>
    </source>
</evidence>
<dbReference type="InterPro" id="IPR036634">
    <property type="entry name" value="PRD_sf"/>
</dbReference>
<accession>A0A1H2WF92</accession>
<dbReference type="PANTHER" id="PTHR32071">
    <property type="entry name" value="TRANSCRIPTIONAL REGULATORY PROTEIN"/>
    <property type="match status" value="1"/>
</dbReference>
<evidence type="ECO:0000256" key="2">
    <source>
        <dbReference type="ARBA" id="ARBA00022741"/>
    </source>
</evidence>
<evidence type="ECO:0000256" key="4">
    <source>
        <dbReference type="ARBA" id="ARBA00022840"/>
    </source>
</evidence>
<proteinExistence type="predicted"/>
<dbReference type="PROSITE" id="PS50045">
    <property type="entry name" value="SIGMA54_INTERACT_4"/>
    <property type="match status" value="1"/>
</dbReference>
<protein>
    <submittedName>
        <fullName evidence="9">Transcriptional regulatory protein LevR, contains PRD, AAA+ and EIIA domains</fullName>
    </submittedName>
</protein>
<keyword evidence="10" id="KW-1185">Reference proteome</keyword>
<keyword evidence="1" id="KW-0808">Transferase</keyword>
<dbReference type="SUPFAM" id="SSF46785">
    <property type="entry name" value="Winged helix' DNA-binding domain"/>
    <property type="match status" value="1"/>
</dbReference>
<dbReference type="Gene3D" id="3.40.50.510">
    <property type="entry name" value="Phosphotransferase system, mannose-type IIA component"/>
    <property type="match status" value="1"/>
</dbReference>
<evidence type="ECO:0000256" key="5">
    <source>
        <dbReference type="ARBA" id="ARBA00023125"/>
    </source>
</evidence>
<dbReference type="GO" id="GO:0006355">
    <property type="term" value="P:regulation of DNA-templated transcription"/>
    <property type="evidence" value="ECO:0007669"/>
    <property type="project" value="InterPro"/>
</dbReference>
<dbReference type="Proteomes" id="UP000198828">
    <property type="component" value="Unassembled WGS sequence"/>
</dbReference>
<dbReference type="AlphaFoldDB" id="A0A1H2WF92"/>
<dbReference type="PROSITE" id="PS51096">
    <property type="entry name" value="PTS_EIIA_TYPE_4"/>
    <property type="match status" value="1"/>
</dbReference>
<dbReference type="InterPro" id="IPR036662">
    <property type="entry name" value="PTS_EIIA_man-typ_sf"/>
</dbReference>
<evidence type="ECO:0000256" key="3">
    <source>
        <dbReference type="ARBA" id="ARBA00022777"/>
    </source>
</evidence>
<keyword evidence="4" id="KW-0067">ATP-binding</keyword>
<dbReference type="InterPro" id="IPR003593">
    <property type="entry name" value="AAA+_ATPase"/>
</dbReference>
<dbReference type="InterPro" id="IPR025943">
    <property type="entry name" value="Sigma_54_int_dom_ATP-bd_2"/>
</dbReference>
<keyword evidence="3" id="KW-0418">Kinase</keyword>
<dbReference type="SUPFAM" id="SSF52540">
    <property type="entry name" value="P-loop containing nucleoside triphosphate hydrolases"/>
    <property type="match status" value="1"/>
</dbReference>
<dbReference type="Pfam" id="PF00874">
    <property type="entry name" value="PRD"/>
    <property type="match status" value="2"/>
</dbReference>
<dbReference type="EMBL" id="FNNG01000004">
    <property type="protein sequence ID" value="SDW78699.1"/>
    <property type="molecule type" value="Genomic_DNA"/>
</dbReference>
<dbReference type="PROSITE" id="PS51372">
    <property type="entry name" value="PRD_2"/>
    <property type="match status" value="2"/>
</dbReference>
<dbReference type="SMART" id="SM00382">
    <property type="entry name" value="AAA"/>
    <property type="match status" value="1"/>
</dbReference>
<feature type="domain" description="PTS EIIA type-4" evidence="7">
    <location>
        <begin position="600"/>
        <end position="727"/>
    </location>
</feature>
<dbReference type="GO" id="GO:0016301">
    <property type="term" value="F:kinase activity"/>
    <property type="evidence" value="ECO:0007669"/>
    <property type="project" value="UniProtKB-KW"/>
</dbReference>
<reference evidence="9 10" key="1">
    <citation type="submission" date="2016-10" db="EMBL/GenBank/DDBJ databases">
        <authorList>
            <person name="de Groot N.N."/>
        </authorList>
    </citation>
    <scope>NUCLEOTIDE SEQUENCE [LARGE SCALE GENOMIC DNA]</scope>
    <source>
        <strain evidence="9 10">DSM 23310</strain>
    </source>
</reference>
<keyword evidence="2" id="KW-0547">Nucleotide-binding</keyword>
<dbReference type="InterPro" id="IPR033887">
    <property type="entry name" value="PTS_IIA_man"/>
</dbReference>
<keyword evidence="5" id="KW-0238">DNA-binding</keyword>
<dbReference type="GO" id="GO:0016020">
    <property type="term" value="C:membrane"/>
    <property type="evidence" value="ECO:0007669"/>
    <property type="project" value="InterPro"/>
</dbReference>
<dbReference type="GO" id="GO:0003677">
    <property type="term" value="F:DNA binding"/>
    <property type="evidence" value="ECO:0007669"/>
    <property type="project" value="UniProtKB-KW"/>
</dbReference>
<name>A0A1H2WF92_9FIRM</name>
<feature type="domain" description="PRD" evidence="8">
    <location>
        <begin position="858"/>
        <end position="959"/>
    </location>
</feature>
<evidence type="ECO:0000313" key="10">
    <source>
        <dbReference type="Proteomes" id="UP000198828"/>
    </source>
</evidence>
<dbReference type="GO" id="GO:0009401">
    <property type="term" value="P:phosphoenolpyruvate-dependent sugar phosphotransferase system"/>
    <property type="evidence" value="ECO:0007669"/>
    <property type="project" value="InterPro"/>
</dbReference>
<dbReference type="InterPro" id="IPR011608">
    <property type="entry name" value="PRD"/>
</dbReference>
<dbReference type="CDD" id="cd00006">
    <property type="entry name" value="PTS_IIA_man"/>
    <property type="match status" value="1"/>
</dbReference>
<dbReference type="CDD" id="cd00009">
    <property type="entry name" value="AAA"/>
    <property type="match status" value="1"/>
</dbReference>
<organism evidence="9 10">
    <name type="scientific">Tepidimicrobium xylanilyticum</name>
    <dbReference type="NCBI Taxonomy" id="1123352"/>
    <lineage>
        <taxon>Bacteria</taxon>
        <taxon>Bacillati</taxon>
        <taxon>Bacillota</taxon>
        <taxon>Tissierellia</taxon>
        <taxon>Tissierellales</taxon>
        <taxon>Tepidimicrobiaceae</taxon>
        <taxon>Tepidimicrobium</taxon>
    </lineage>
</organism>
<feature type="domain" description="PRD" evidence="8">
    <location>
        <begin position="495"/>
        <end position="600"/>
    </location>
</feature>
<dbReference type="Gene3D" id="1.10.1790.10">
    <property type="entry name" value="PRD domain"/>
    <property type="match status" value="2"/>
</dbReference>
<dbReference type="Pfam" id="PF03610">
    <property type="entry name" value="EIIA-man"/>
    <property type="match status" value="1"/>
</dbReference>